<evidence type="ECO:0000259" key="3">
    <source>
        <dbReference type="Pfam" id="PF05699"/>
    </source>
</evidence>
<dbReference type="AlphaFoldDB" id="A0A151U3A0"/>
<feature type="domain" description="DUF659" evidence="2">
    <location>
        <begin position="75"/>
        <end position="156"/>
    </location>
</feature>
<organism evidence="4 5">
    <name type="scientific">Cajanus cajan</name>
    <name type="common">Pigeon pea</name>
    <name type="synonym">Cajanus indicus</name>
    <dbReference type="NCBI Taxonomy" id="3821"/>
    <lineage>
        <taxon>Eukaryota</taxon>
        <taxon>Viridiplantae</taxon>
        <taxon>Streptophyta</taxon>
        <taxon>Embryophyta</taxon>
        <taxon>Tracheophyta</taxon>
        <taxon>Spermatophyta</taxon>
        <taxon>Magnoliopsida</taxon>
        <taxon>eudicotyledons</taxon>
        <taxon>Gunneridae</taxon>
        <taxon>Pentapetalae</taxon>
        <taxon>rosids</taxon>
        <taxon>fabids</taxon>
        <taxon>Fabales</taxon>
        <taxon>Fabaceae</taxon>
        <taxon>Papilionoideae</taxon>
        <taxon>50 kb inversion clade</taxon>
        <taxon>NPAAA clade</taxon>
        <taxon>indigoferoid/millettioid clade</taxon>
        <taxon>Phaseoleae</taxon>
        <taxon>Cajanus</taxon>
    </lineage>
</organism>
<dbReference type="EMBL" id="CM003604">
    <property type="protein sequence ID" value="KYP73809.1"/>
    <property type="molecule type" value="Genomic_DNA"/>
</dbReference>
<dbReference type="Pfam" id="PF04937">
    <property type="entry name" value="DUF659"/>
    <property type="match status" value="1"/>
</dbReference>
<evidence type="ECO:0000313" key="4">
    <source>
        <dbReference type="EMBL" id="KYP73809.1"/>
    </source>
</evidence>
<feature type="transmembrane region" description="Helical" evidence="1">
    <location>
        <begin position="336"/>
        <end position="352"/>
    </location>
</feature>
<dbReference type="OMA" id="NEYGWIA"/>
<gene>
    <name evidence="4" type="ORF">KK1_006465</name>
</gene>
<accession>A0A151U3A0</accession>
<dbReference type="PANTHER" id="PTHR32166:SF81">
    <property type="entry name" value="OS06G0658400 PROTEIN"/>
    <property type="match status" value="1"/>
</dbReference>
<dbReference type="InterPro" id="IPR008906">
    <property type="entry name" value="HATC_C_dom"/>
</dbReference>
<reference evidence="4 5" key="1">
    <citation type="journal article" date="2012" name="Nat. Biotechnol.">
        <title>Draft genome sequence of pigeonpea (Cajanus cajan), an orphan legume crop of resource-poor farmers.</title>
        <authorList>
            <person name="Varshney R.K."/>
            <person name="Chen W."/>
            <person name="Li Y."/>
            <person name="Bharti A.K."/>
            <person name="Saxena R.K."/>
            <person name="Schlueter J.A."/>
            <person name="Donoghue M.T."/>
            <person name="Azam S."/>
            <person name="Fan G."/>
            <person name="Whaley A.M."/>
            <person name="Farmer A.D."/>
            <person name="Sheridan J."/>
            <person name="Iwata A."/>
            <person name="Tuteja R."/>
            <person name="Penmetsa R.V."/>
            <person name="Wu W."/>
            <person name="Upadhyaya H.D."/>
            <person name="Yang S.P."/>
            <person name="Shah T."/>
            <person name="Saxena K.B."/>
            <person name="Michael T."/>
            <person name="McCombie W.R."/>
            <person name="Yang B."/>
            <person name="Zhang G."/>
            <person name="Yang H."/>
            <person name="Wang J."/>
            <person name="Spillane C."/>
            <person name="Cook D.R."/>
            <person name="May G.D."/>
            <person name="Xu X."/>
            <person name="Jackson S.A."/>
        </authorList>
    </citation>
    <scope>NUCLEOTIDE SEQUENCE [LARGE SCALE GENOMIC DNA]</scope>
    <source>
        <strain evidence="5">cv. Asha</strain>
    </source>
</reference>
<dbReference type="PANTHER" id="PTHR32166">
    <property type="entry name" value="OSJNBA0013A04.12 PROTEIN"/>
    <property type="match status" value="1"/>
</dbReference>
<name>A0A151U3A0_CAJCA</name>
<sequence length="516" mass="60070">CNFCQKVYKSSYSRVKTHLLRIYGTGISVCANNLKAFIARMFYSSRLPFNLAINPYYVNSYSFAANHMLNGFLPPGYNALRTTLLQQEKAQVERLLKPIKSTWNAKGVSIVSNGWIDVQRRPLFNFMATSERGPIFLKAINNASDEIKNKHYMADKTIEVTACVVHTLNLALKNICAAKNTERNEVAYVECNWITQVVDDVSFVRNFIMNHSMRLAIFNHFSPLKLLAIAKTRFASILVMLKRFKLLKGTLQSMVISEEWNSYREDDVGKVQAAKEFILNDVWWDKITYILNFTEPIYSMLRACDKDSPTRHLVYEMWDSMIEKVKTYIYRYKGKYYYIFLFINFLFIHGYYSDEWLQEAPNRISPHEDEEISMKRNKYRLTLDAKSWWVMHGSSAPLLQKLSLKLLVQPNSSSYCERNWSTYSFIYSLKRNKLNPKRAEDLVYVHTNLRLLSRKSEEYMQGSTRMWDIGGDAWGSFDGVENLEVASLFLDEPKMKVVLFTDDNQGGDEIDTIPIS</sequence>
<dbReference type="Pfam" id="PF05699">
    <property type="entry name" value="Dimer_Tnp_hAT"/>
    <property type="match status" value="1"/>
</dbReference>
<keyword evidence="1" id="KW-1133">Transmembrane helix</keyword>
<evidence type="ECO:0008006" key="6">
    <source>
        <dbReference type="Google" id="ProtNLM"/>
    </source>
</evidence>
<evidence type="ECO:0000256" key="1">
    <source>
        <dbReference type="SAM" id="Phobius"/>
    </source>
</evidence>
<keyword evidence="1" id="KW-0812">Transmembrane</keyword>
<dbReference type="Proteomes" id="UP000075243">
    <property type="component" value="Chromosome 2"/>
</dbReference>
<dbReference type="Gramene" id="C.cajan_06288.t">
    <property type="protein sequence ID" value="C.cajan_06288.t"/>
    <property type="gene ID" value="C.cajan_06288"/>
</dbReference>
<keyword evidence="1" id="KW-0472">Membrane</keyword>
<dbReference type="STRING" id="3821.A0A151U3A0"/>
<feature type="non-terminal residue" evidence="4">
    <location>
        <position position="1"/>
    </location>
</feature>
<feature type="domain" description="HAT C-terminal dimerisation" evidence="3">
    <location>
        <begin position="372"/>
        <end position="449"/>
    </location>
</feature>
<evidence type="ECO:0000313" key="5">
    <source>
        <dbReference type="Proteomes" id="UP000075243"/>
    </source>
</evidence>
<dbReference type="InterPro" id="IPR007021">
    <property type="entry name" value="DUF659"/>
</dbReference>
<dbReference type="InterPro" id="IPR012337">
    <property type="entry name" value="RNaseH-like_sf"/>
</dbReference>
<evidence type="ECO:0000259" key="2">
    <source>
        <dbReference type="Pfam" id="PF04937"/>
    </source>
</evidence>
<dbReference type="SUPFAM" id="SSF53098">
    <property type="entry name" value="Ribonuclease H-like"/>
    <property type="match status" value="1"/>
</dbReference>
<protein>
    <recommendedName>
        <fullName evidence="6">HAT C-terminal dimerisation domain-containing protein</fullName>
    </recommendedName>
</protein>
<keyword evidence="5" id="KW-1185">Reference proteome</keyword>
<proteinExistence type="predicted"/>
<dbReference type="GO" id="GO:0046983">
    <property type="term" value="F:protein dimerization activity"/>
    <property type="evidence" value="ECO:0007669"/>
    <property type="project" value="InterPro"/>
</dbReference>